<dbReference type="Pfam" id="PF07729">
    <property type="entry name" value="FCD"/>
    <property type="match status" value="1"/>
</dbReference>
<dbReference type="SUPFAM" id="SSF46785">
    <property type="entry name" value="Winged helix' DNA-binding domain"/>
    <property type="match status" value="1"/>
</dbReference>
<dbReference type="SMART" id="SM00895">
    <property type="entry name" value="FCD"/>
    <property type="match status" value="1"/>
</dbReference>
<keyword evidence="1" id="KW-0805">Transcription regulation</keyword>
<comment type="caution">
    <text evidence="5">The sequence shown here is derived from an EMBL/GenBank/DDBJ whole genome shotgun (WGS) entry which is preliminary data.</text>
</comment>
<dbReference type="Proteomes" id="UP000003085">
    <property type="component" value="Unassembled WGS sequence"/>
</dbReference>
<sequence>MSLHSDETKKVLNNKDIDMHIYNAILDAILNRQLKPGTRLVEAPLCKAFGVTRGVIRRIFVKLAHDKIIEIQPNRGAIVAEHNLEETKAVFEARSMLELGTVRKLAKHAKNVNLKDIRDLVKKEENALSNGDWKEWVKLSGDFHLKLCEINNNPLVTNYLQTLIARTSLLIRMYESPTHNSCSIEEHTAILNAIEQGDEQLATSLMEEHLEDYANIFLKEQPASNHSDLLELFHNKRIANYNYTSDYL</sequence>
<evidence type="ECO:0000313" key="6">
    <source>
        <dbReference type="Proteomes" id="UP000003085"/>
    </source>
</evidence>
<evidence type="ECO:0000313" key="5">
    <source>
        <dbReference type="EMBL" id="EFF84347.1"/>
    </source>
</evidence>
<dbReference type="InterPro" id="IPR036388">
    <property type="entry name" value="WH-like_DNA-bd_sf"/>
</dbReference>
<dbReference type="AlphaFoldDB" id="D4XKC6"/>
<dbReference type="PROSITE" id="PS50949">
    <property type="entry name" value="HTH_GNTR"/>
    <property type="match status" value="1"/>
</dbReference>
<dbReference type="InterPro" id="IPR000524">
    <property type="entry name" value="Tscrpt_reg_HTH_GntR"/>
</dbReference>
<accession>D4XKC6</accession>
<dbReference type="Gene3D" id="1.10.10.10">
    <property type="entry name" value="Winged helix-like DNA-binding domain superfamily/Winged helix DNA-binding domain"/>
    <property type="match status" value="1"/>
</dbReference>
<dbReference type="Pfam" id="PF00392">
    <property type="entry name" value="GntR"/>
    <property type="match status" value="1"/>
</dbReference>
<dbReference type="InterPro" id="IPR008920">
    <property type="entry name" value="TF_FadR/GntR_C"/>
</dbReference>
<evidence type="ECO:0000256" key="1">
    <source>
        <dbReference type="ARBA" id="ARBA00023015"/>
    </source>
</evidence>
<evidence type="ECO:0000256" key="2">
    <source>
        <dbReference type="ARBA" id="ARBA00023125"/>
    </source>
</evidence>
<keyword evidence="3" id="KW-0804">Transcription</keyword>
<dbReference type="CDD" id="cd07377">
    <property type="entry name" value="WHTH_GntR"/>
    <property type="match status" value="1"/>
</dbReference>
<dbReference type="PANTHER" id="PTHR43537">
    <property type="entry name" value="TRANSCRIPTIONAL REGULATOR, GNTR FAMILY"/>
    <property type="match status" value="1"/>
</dbReference>
<dbReference type="Gene3D" id="1.20.120.530">
    <property type="entry name" value="GntR ligand-binding domain-like"/>
    <property type="match status" value="1"/>
</dbReference>
<dbReference type="EMBL" id="ADMT01000057">
    <property type="protein sequence ID" value="EFF84347.1"/>
    <property type="molecule type" value="Genomic_DNA"/>
</dbReference>
<proteinExistence type="predicted"/>
<dbReference type="SUPFAM" id="SSF48008">
    <property type="entry name" value="GntR ligand-binding domain-like"/>
    <property type="match status" value="1"/>
</dbReference>
<dbReference type="HOGENOM" id="CLU_017584_5_0_6"/>
<evidence type="ECO:0000256" key="3">
    <source>
        <dbReference type="ARBA" id="ARBA00023163"/>
    </source>
</evidence>
<feature type="domain" description="HTH gntR-type" evidence="4">
    <location>
        <begin position="15"/>
        <end position="82"/>
    </location>
</feature>
<evidence type="ECO:0000259" key="4">
    <source>
        <dbReference type="PROSITE" id="PS50949"/>
    </source>
</evidence>
<keyword evidence="2" id="KW-0238">DNA-binding</keyword>
<reference evidence="6" key="1">
    <citation type="submission" date="2010-03" db="EMBL/GenBank/DDBJ databases">
        <title>Complete sequence of Mobiluncus curtisii ATCC 43063.</title>
        <authorList>
            <person name="Muzny D."/>
            <person name="Qin X."/>
            <person name="Deng J."/>
            <person name="Jiang H."/>
            <person name="Liu Y."/>
            <person name="Qu J."/>
            <person name="Song X.-Z."/>
            <person name="Zhang L."/>
            <person name="Thornton R."/>
            <person name="Coyle M."/>
            <person name="Francisco L."/>
            <person name="Jackson L."/>
            <person name="Javaid M."/>
            <person name="Korchina V."/>
            <person name="Kovar C."/>
            <person name="Mata R."/>
            <person name="Mathew T."/>
            <person name="Ngo R."/>
            <person name="Nguyen L."/>
            <person name="Nguyen N."/>
            <person name="Okwuonu G."/>
            <person name="Ongeri F."/>
            <person name="Pham C."/>
            <person name="Simmons D."/>
            <person name="Wilczek-Boney K."/>
            <person name="Hale W."/>
            <person name="Jakkamsetti A."/>
            <person name="Pham P."/>
            <person name="Ruth R."/>
            <person name="San Lucas F."/>
            <person name="Warren J."/>
            <person name="Zhang J."/>
            <person name="Zhao Z."/>
            <person name="Zhou C."/>
            <person name="Zhu D."/>
            <person name="Lee S."/>
            <person name="Bess C."/>
            <person name="Blankenburg K."/>
            <person name="Forbes L."/>
            <person name="Fu Q."/>
            <person name="Gubbala S."/>
            <person name="Hirani K."/>
            <person name="Jayaseelan J.C."/>
            <person name="Lara F."/>
            <person name="Munidasa M."/>
            <person name="Palculict T."/>
            <person name="Patil S."/>
            <person name="Pu L.-L."/>
            <person name="Saada N."/>
            <person name="Tang L."/>
            <person name="Weissenberger G."/>
            <person name="Zhu Y."/>
            <person name="Hemphill L."/>
            <person name="Shang Y."/>
            <person name="Youmans B."/>
            <person name="Ayvaz T."/>
            <person name="Ross M."/>
            <person name="Santibanez J."/>
            <person name="Aqrawi P."/>
            <person name="Gross S."/>
            <person name="Joshi V."/>
            <person name="Fowler G."/>
            <person name="Nazareth L."/>
            <person name="Reid J."/>
            <person name="Worley K."/>
            <person name="Petrosino J."/>
            <person name="Highlander S."/>
            <person name="Gibbs R."/>
            <person name="Gibbs R."/>
        </authorList>
    </citation>
    <scope>NUCLEOTIDE SEQUENCE [LARGE SCALE GENOMIC DNA]</scope>
    <source>
        <strain evidence="6">ATCC 19194</strain>
    </source>
</reference>
<protein>
    <submittedName>
        <fullName evidence="5">FCD domain protein</fullName>
    </submittedName>
</protein>
<dbReference type="InterPro" id="IPR036390">
    <property type="entry name" value="WH_DNA-bd_sf"/>
</dbReference>
<organism evidence="5 6">
    <name type="scientific">Acinetobacter haemolyticus ATCC 19194</name>
    <dbReference type="NCBI Taxonomy" id="707232"/>
    <lineage>
        <taxon>Bacteria</taxon>
        <taxon>Pseudomonadati</taxon>
        <taxon>Pseudomonadota</taxon>
        <taxon>Gammaproteobacteria</taxon>
        <taxon>Moraxellales</taxon>
        <taxon>Moraxellaceae</taxon>
        <taxon>Acinetobacter</taxon>
    </lineage>
</organism>
<dbReference type="InterPro" id="IPR011711">
    <property type="entry name" value="GntR_C"/>
</dbReference>
<gene>
    <name evidence="5" type="ORF">HMP0015_0168</name>
</gene>
<dbReference type="RefSeq" id="WP_004637073.1">
    <property type="nucleotide sequence ID" value="NZ_GG770435.1"/>
</dbReference>
<name>D4XKC6_ACIHA</name>
<dbReference type="PANTHER" id="PTHR43537:SF53">
    <property type="entry name" value="HTH-TYPE TRANSCRIPTIONAL REPRESSOR NANR"/>
    <property type="match status" value="1"/>
</dbReference>
<dbReference type="GO" id="GO:0003700">
    <property type="term" value="F:DNA-binding transcription factor activity"/>
    <property type="evidence" value="ECO:0007669"/>
    <property type="project" value="InterPro"/>
</dbReference>
<dbReference type="GO" id="GO:0003677">
    <property type="term" value="F:DNA binding"/>
    <property type="evidence" value="ECO:0007669"/>
    <property type="project" value="UniProtKB-KW"/>
</dbReference>
<dbReference type="SMART" id="SM00345">
    <property type="entry name" value="HTH_GNTR"/>
    <property type="match status" value="1"/>
</dbReference>